<reference evidence="1 2" key="1">
    <citation type="journal article" date="2010" name="Science">
        <title>Genomic comparison of the ants Camponotus floridanus and Harpegnathos saltator.</title>
        <authorList>
            <person name="Bonasio R."/>
            <person name="Zhang G."/>
            <person name="Ye C."/>
            <person name="Mutti N.S."/>
            <person name="Fang X."/>
            <person name="Qin N."/>
            <person name="Donahue G."/>
            <person name="Yang P."/>
            <person name="Li Q."/>
            <person name="Li C."/>
            <person name="Zhang P."/>
            <person name="Huang Z."/>
            <person name="Berger S.L."/>
            <person name="Reinberg D."/>
            <person name="Wang J."/>
            <person name="Liebig J."/>
        </authorList>
    </citation>
    <scope>NUCLEOTIDE SEQUENCE [LARGE SCALE GENOMIC DNA]</scope>
    <source>
        <strain evidence="1 2">R22 G/1</strain>
    </source>
</reference>
<keyword evidence="2" id="KW-1185">Reference proteome</keyword>
<dbReference type="InParanoid" id="E2BE21"/>
<dbReference type="EMBL" id="GL447739">
    <property type="protein sequence ID" value="EFN86059.1"/>
    <property type="molecule type" value="Genomic_DNA"/>
</dbReference>
<organism evidence="2">
    <name type="scientific">Harpegnathos saltator</name>
    <name type="common">Jerdon's jumping ant</name>
    <dbReference type="NCBI Taxonomy" id="610380"/>
    <lineage>
        <taxon>Eukaryota</taxon>
        <taxon>Metazoa</taxon>
        <taxon>Ecdysozoa</taxon>
        <taxon>Arthropoda</taxon>
        <taxon>Hexapoda</taxon>
        <taxon>Insecta</taxon>
        <taxon>Pterygota</taxon>
        <taxon>Neoptera</taxon>
        <taxon>Endopterygota</taxon>
        <taxon>Hymenoptera</taxon>
        <taxon>Apocrita</taxon>
        <taxon>Aculeata</taxon>
        <taxon>Formicoidea</taxon>
        <taxon>Formicidae</taxon>
        <taxon>Ponerinae</taxon>
        <taxon>Ponerini</taxon>
        <taxon>Harpegnathos</taxon>
    </lineage>
</organism>
<accession>E2BE21</accession>
<feature type="non-terminal residue" evidence="1">
    <location>
        <position position="1"/>
    </location>
</feature>
<proteinExistence type="predicted"/>
<feature type="non-terminal residue" evidence="1">
    <location>
        <position position="77"/>
    </location>
</feature>
<dbReference type="AlphaFoldDB" id="E2BE21"/>
<gene>
    <name evidence="1" type="ORF">EAI_00074</name>
</gene>
<sequence>RFFENAEKVAEITGIDESLIHKCAILLQTLSCGLDIDPDKFEKWTKETYDLYVSLYPWYYMPASVHKILIHGSSIIS</sequence>
<evidence type="ECO:0000313" key="2">
    <source>
        <dbReference type="Proteomes" id="UP000008237"/>
    </source>
</evidence>
<protein>
    <submittedName>
        <fullName evidence="1">Uncharacterized protein</fullName>
    </submittedName>
</protein>
<name>E2BE21_HARSA</name>
<dbReference type="Proteomes" id="UP000008237">
    <property type="component" value="Unassembled WGS sequence"/>
</dbReference>
<evidence type="ECO:0000313" key="1">
    <source>
        <dbReference type="EMBL" id="EFN86059.1"/>
    </source>
</evidence>